<keyword evidence="1" id="KW-1133">Transmembrane helix</keyword>
<organism evidence="2 3">
    <name type="scientific">Colletotrichum paranaense</name>
    <dbReference type="NCBI Taxonomy" id="1914294"/>
    <lineage>
        <taxon>Eukaryota</taxon>
        <taxon>Fungi</taxon>
        <taxon>Dikarya</taxon>
        <taxon>Ascomycota</taxon>
        <taxon>Pezizomycotina</taxon>
        <taxon>Sordariomycetes</taxon>
        <taxon>Hypocreomycetidae</taxon>
        <taxon>Glomerellales</taxon>
        <taxon>Glomerellaceae</taxon>
        <taxon>Colletotrichum</taxon>
        <taxon>Colletotrichum acutatum species complex</taxon>
    </lineage>
</organism>
<dbReference type="EMBL" id="MOPA01000011">
    <property type="protein sequence ID" value="KAK1528005.1"/>
    <property type="molecule type" value="Genomic_DNA"/>
</dbReference>
<feature type="transmembrane region" description="Helical" evidence="1">
    <location>
        <begin position="48"/>
        <end position="66"/>
    </location>
</feature>
<name>A0ABQ9S6R7_9PEZI</name>
<evidence type="ECO:0000313" key="3">
    <source>
        <dbReference type="Proteomes" id="UP001241169"/>
    </source>
</evidence>
<keyword evidence="3" id="KW-1185">Reference proteome</keyword>
<keyword evidence="1" id="KW-0472">Membrane</keyword>
<comment type="caution">
    <text evidence="2">The sequence shown here is derived from an EMBL/GenBank/DDBJ whole genome shotgun (WGS) entry which is preliminary data.</text>
</comment>
<keyword evidence="1" id="KW-0812">Transmembrane</keyword>
<accession>A0ABQ9S6R7</accession>
<dbReference type="RefSeq" id="XP_060344351.1">
    <property type="nucleotide sequence ID" value="XM_060496818.1"/>
</dbReference>
<proteinExistence type="predicted"/>
<dbReference type="GeneID" id="85380717"/>
<sequence>MNFLVFVPWLFFFFSSGLPWVTIRVSLGLPGMGFYLVGVSVMQCYMKLYFWFFLGLLVSLFGSCISSSSSCMVTTFETS</sequence>
<protein>
    <submittedName>
        <fullName evidence="2">Uncharacterized protein</fullName>
    </submittedName>
</protein>
<evidence type="ECO:0000313" key="2">
    <source>
        <dbReference type="EMBL" id="KAK1528005.1"/>
    </source>
</evidence>
<gene>
    <name evidence="2" type="ORF">CPAR01_12563</name>
</gene>
<dbReference type="Proteomes" id="UP001241169">
    <property type="component" value="Unassembled WGS sequence"/>
</dbReference>
<reference evidence="2 3" key="1">
    <citation type="submission" date="2016-10" db="EMBL/GenBank/DDBJ databases">
        <title>The genome sequence of Colletotrichum fioriniae PJ7.</title>
        <authorList>
            <person name="Baroncelli R."/>
        </authorList>
    </citation>
    <scope>NUCLEOTIDE SEQUENCE [LARGE SCALE GENOMIC DNA]</scope>
    <source>
        <strain evidence="2 3">IMI 384185</strain>
    </source>
</reference>
<evidence type="ECO:0000256" key="1">
    <source>
        <dbReference type="SAM" id="Phobius"/>
    </source>
</evidence>